<dbReference type="PANTHER" id="PTHR34295">
    <property type="entry name" value="BIOTIN TRANSPORTER BIOY"/>
    <property type="match status" value="1"/>
</dbReference>
<protein>
    <recommendedName>
        <fullName evidence="2">Biotin transporter</fullName>
    </recommendedName>
</protein>
<evidence type="ECO:0000313" key="5">
    <source>
        <dbReference type="Proteomes" id="UP000501387"/>
    </source>
</evidence>
<dbReference type="PIRSF" id="PIRSF016661">
    <property type="entry name" value="BioY"/>
    <property type="match status" value="1"/>
</dbReference>
<keyword evidence="2" id="KW-1003">Cell membrane</keyword>
<feature type="transmembrane region" description="Helical" evidence="3">
    <location>
        <begin position="12"/>
        <end position="34"/>
    </location>
</feature>
<keyword evidence="3" id="KW-1133">Transmembrane helix</keyword>
<evidence type="ECO:0000256" key="3">
    <source>
        <dbReference type="SAM" id="Phobius"/>
    </source>
</evidence>
<dbReference type="RefSeq" id="WP_166321627.1">
    <property type="nucleotide sequence ID" value="NZ_CP049934.1"/>
</dbReference>
<dbReference type="Pfam" id="PF02632">
    <property type="entry name" value="BioY"/>
    <property type="match status" value="1"/>
</dbReference>
<keyword evidence="3" id="KW-0812">Transmembrane</keyword>
<dbReference type="Proteomes" id="UP000501387">
    <property type="component" value="Chromosome"/>
</dbReference>
<dbReference type="AlphaFoldDB" id="A0A6G8FGB3"/>
<gene>
    <name evidence="4" type="ORF">G7067_02200</name>
</gene>
<keyword evidence="5" id="KW-1185">Reference proteome</keyword>
<accession>A0A6G8FGB3</accession>
<feature type="transmembrane region" description="Helical" evidence="3">
    <location>
        <begin position="40"/>
        <end position="56"/>
    </location>
</feature>
<evidence type="ECO:0000256" key="2">
    <source>
        <dbReference type="PIRNR" id="PIRNR016661"/>
    </source>
</evidence>
<evidence type="ECO:0000256" key="1">
    <source>
        <dbReference type="ARBA" id="ARBA00010692"/>
    </source>
</evidence>
<dbReference type="Gene3D" id="1.10.1760.20">
    <property type="match status" value="1"/>
</dbReference>
<dbReference type="EMBL" id="CP049934">
    <property type="protein sequence ID" value="QIM15490.1"/>
    <property type="molecule type" value="Genomic_DNA"/>
</dbReference>
<feature type="transmembrane region" description="Helical" evidence="3">
    <location>
        <begin position="63"/>
        <end position="85"/>
    </location>
</feature>
<organism evidence="4 5">
    <name type="scientific">Leucobacter insecticola</name>
    <dbReference type="NCBI Taxonomy" id="2714934"/>
    <lineage>
        <taxon>Bacteria</taxon>
        <taxon>Bacillati</taxon>
        <taxon>Actinomycetota</taxon>
        <taxon>Actinomycetes</taxon>
        <taxon>Micrococcales</taxon>
        <taxon>Microbacteriaceae</taxon>
        <taxon>Leucobacter</taxon>
    </lineage>
</organism>
<sequence>MTTTHRDRSATTDLALVATFAALIAVCAVIPGIPIGPVPITLQTFAVSLGGALLGARRGFLAALLYLAVGAAGLPVFSGGSAGLAPFAGPTVGYLVAFPLAAGLAGFLVERLPRRRVTRSIPLIFAAVFAANLVFIHTLGPLGIAWRAELPLGAAFATDLAFYPGDIVKSLLVATVATAVHRAFPGLLPRRRNAQVVGA</sequence>
<reference evidence="4 5" key="1">
    <citation type="submission" date="2020-03" db="EMBL/GenBank/DDBJ databases">
        <title>Leucobacter sp. nov., isolated from beetles.</title>
        <authorList>
            <person name="Hyun D.-W."/>
            <person name="Bae J.-W."/>
        </authorList>
    </citation>
    <scope>NUCLEOTIDE SEQUENCE [LARGE SCALE GENOMIC DNA]</scope>
    <source>
        <strain evidence="4 5">HDW9B</strain>
    </source>
</reference>
<name>A0A6G8FGB3_9MICO</name>
<comment type="similarity">
    <text evidence="1 2">Belongs to the BioY family.</text>
</comment>
<dbReference type="KEGG" id="lins:G7067_02200"/>
<dbReference type="PANTHER" id="PTHR34295:SF1">
    <property type="entry name" value="BIOTIN TRANSPORTER BIOY"/>
    <property type="match status" value="1"/>
</dbReference>
<dbReference type="GO" id="GO:0015225">
    <property type="term" value="F:biotin transmembrane transporter activity"/>
    <property type="evidence" value="ECO:0007669"/>
    <property type="project" value="UniProtKB-UniRule"/>
</dbReference>
<dbReference type="GO" id="GO:0005886">
    <property type="term" value="C:plasma membrane"/>
    <property type="evidence" value="ECO:0007669"/>
    <property type="project" value="UniProtKB-SubCell"/>
</dbReference>
<evidence type="ECO:0000313" key="4">
    <source>
        <dbReference type="EMBL" id="QIM15490.1"/>
    </source>
</evidence>
<keyword evidence="2 3" id="KW-0472">Membrane</keyword>
<feature type="transmembrane region" description="Helical" evidence="3">
    <location>
        <begin position="121"/>
        <end position="147"/>
    </location>
</feature>
<dbReference type="InterPro" id="IPR003784">
    <property type="entry name" value="BioY"/>
</dbReference>
<comment type="subcellular location">
    <subcellularLocation>
        <location evidence="2">Cell membrane</location>
        <topology evidence="2">Multi-pass membrane protein</topology>
    </subcellularLocation>
</comment>
<feature type="transmembrane region" description="Helical" evidence="3">
    <location>
        <begin position="91"/>
        <end position="109"/>
    </location>
</feature>
<proteinExistence type="inferred from homology"/>
<keyword evidence="2" id="KW-0813">Transport</keyword>